<dbReference type="EMBL" id="CP003944">
    <property type="protein sequence ID" value="AFZ51345.1"/>
    <property type="molecule type" value="Genomic_DNA"/>
</dbReference>
<dbReference type="PANTHER" id="PTHR46630:SF1">
    <property type="entry name" value="TETRATRICOPEPTIDE REPEAT PROTEIN 29"/>
    <property type="match status" value="1"/>
</dbReference>
<comment type="similarity">
    <text evidence="5">Belongs to the Rap family.</text>
</comment>
<name>K9YYG2_DACS8</name>
<evidence type="ECO:0000313" key="7">
    <source>
        <dbReference type="EMBL" id="AFZ51345.1"/>
    </source>
</evidence>
<dbReference type="AlphaFoldDB" id="K9YYG2"/>
<evidence type="ECO:0000256" key="2">
    <source>
        <dbReference type="ARBA" id="ARBA00022490"/>
    </source>
</evidence>
<feature type="repeat" description="TPR" evidence="6">
    <location>
        <begin position="337"/>
        <end position="370"/>
    </location>
</feature>
<dbReference type="SMART" id="SM00028">
    <property type="entry name" value="TPR"/>
    <property type="match status" value="4"/>
</dbReference>
<dbReference type="InterPro" id="IPR051476">
    <property type="entry name" value="Bac_ResReg_Asp_Phosphatase"/>
</dbReference>
<dbReference type="Proteomes" id="UP000010482">
    <property type="component" value="Chromosome"/>
</dbReference>
<sequence length="386" mass="44959">MKNVPLFKGIIISLGVSLSLVSLTPVIAQTPFKNPLQVEKFDDPLLPDPPVIRPLSPLEKFRLEEALNKLNEQAKQVYQQGKVEEAFTIWYRELRLRQKLDRVKEIKALGSVGEIAWSENRSQDFRNIRERLREIETEAQANNQQNWLEVIAKSYERMRELDGAIALYQVLLETSANPNKILEKIAQLHQSQFHYQKAANTYEKLLQKTENDDLAQIQYLKKLSQLYEEAENYNKGSEVKQRLIALYQQQNNSQPLPNLMVSLGKNYEQMEAFDRASEIYQEAFQLAWSQQKYSIASEALLSLGQLYQNDGNLETTLDIYEQLLIVQERSYDHYGLMMTYDKMGAIYRQRGEQQQALIAYEKALKLARSLGYQENYFQNQVNQIKS</sequence>
<dbReference type="STRING" id="13035.Dacsa_2775"/>
<dbReference type="eggNOG" id="COG0457">
    <property type="taxonomic scope" value="Bacteria"/>
</dbReference>
<dbReference type="Pfam" id="PF13424">
    <property type="entry name" value="TPR_12"/>
    <property type="match status" value="1"/>
</dbReference>
<dbReference type="OrthoDB" id="419844at2"/>
<evidence type="ECO:0000256" key="4">
    <source>
        <dbReference type="ARBA" id="ARBA00022803"/>
    </source>
</evidence>
<dbReference type="HOGENOM" id="CLU_039153_0_0_3"/>
<comment type="subcellular location">
    <subcellularLocation>
        <location evidence="1">Cytoplasm</location>
    </subcellularLocation>
</comment>
<dbReference type="PROSITE" id="PS50005">
    <property type="entry name" value="TPR"/>
    <property type="match status" value="3"/>
</dbReference>
<dbReference type="Gene3D" id="1.25.40.10">
    <property type="entry name" value="Tetratricopeptide repeat domain"/>
    <property type="match status" value="3"/>
</dbReference>
<feature type="repeat" description="TPR" evidence="6">
    <location>
        <begin position="257"/>
        <end position="290"/>
    </location>
</feature>
<reference evidence="7" key="1">
    <citation type="submission" date="2012-04" db="EMBL/GenBank/DDBJ databases">
        <title>Finished genome of Dactylococcopsis salina PCC 8305.</title>
        <authorList>
            <consortium name="US DOE Joint Genome Institute"/>
            <person name="Gugger M."/>
            <person name="Coursin T."/>
            <person name="Rippka R."/>
            <person name="Tandeau De Marsac N."/>
            <person name="Huntemann M."/>
            <person name="Wei C.-L."/>
            <person name="Han J."/>
            <person name="Detter J.C."/>
            <person name="Han C."/>
            <person name="Tapia R."/>
            <person name="Daligault H."/>
            <person name="Chen A."/>
            <person name="Krypides N."/>
            <person name="Mavromatis K."/>
            <person name="Markowitz V."/>
            <person name="Szeto E."/>
            <person name="Ivanova N."/>
            <person name="Ovchinnikova G."/>
            <person name="Pagani I."/>
            <person name="Pati A."/>
            <person name="Goodwin L."/>
            <person name="Peters L."/>
            <person name="Pitluck S."/>
            <person name="Woyke T."/>
            <person name="Kerfeld C."/>
        </authorList>
    </citation>
    <scope>NUCLEOTIDE SEQUENCE [LARGE SCALE GENOMIC DNA]</scope>
    <source>
        <strain evidence="7">PCC 8305</strain>
    </source>
</reference>
<dbReference type="InterPro" id="IPR019734">
    <property type="entry name" value="TPR_rpt"/>
</dbReference>
<dbReference type="SUPFAM" id="SSF48452">
    <property type="entry name" value="TPR-like"/>
    <property type="match status" value="2"/>
</dbReference>
<dbReference type="KEGG" id="dsl:Dacsa_2775"/>
<evidence type="ECO:0000256" key="3">
    <source>
        <dbReference type="ARBA" id="ARBA00022737"/>
    </source>
</evidence>
<evidence type="ECO:0000256" key="1">
    <source>
        <dbReference type="ARBA" id="ARBA00004496"/>
    </source>
</evidence>
<keyword evidence="2" id="KW-0963">Cytoplasm</keyword>
<evidence type="ECO:0000256" key="6">
    <source>
        <dbReference type="PROSITE-ProRule" id="PRU00339"/>
    </source>
</evidence>
<proteinExistence type="inferred from homology"/>
<evidence type="ECO:0000256" key="5">
    <source>
        <dbReference type="ARBA" id="ARBA00038253"/>
    </source>
</evidence>
<dbReference type="RefSeq" id="WP_015230334.1">
    <property type="nucleotide sequence ID" value="NC_019780.1"/>
</dbReference>
<evidence type="ECO:0000313" key="8">
    <source>
        <dbReference type="Proteomes" id="UP000010482"/>
    </source>
</evidence>
<keyword evidence="3" id="KW-0677">Repeat</keyword>
<dbReference type="PATRIC" id="fig|13035.3.peg.3163"/>
<dbReference type="GO" id="GO:0005737">
    <property type="term" value="C:cytoplasm"/>
    <property type="evidence" value="ECO:0007669"/>
    <property type="project" value="UniProtKB-SubCell"/>
</dbReference>
<dbReference type="InterPro" id="IPR011990">
    <property type="entry name" value="TPR-like_helical_dom_sf"/>
</dbReference>
<keyword evidence="8" id="KW-1185">Reference proteome</keyword>
<keyword evidence="4 6" id="KW-0802">TPR repeat</keyword>
<protein>
    <submittedName>
        <fullName evidence="7">Uncharacterized protein</fullName>
    </submittedName>
</protein>
<feature type="repeat" description="TPR" evidence="6">
    <location>
        <begin position="297"/>
        <end position="330"/>
    </location>
</feature>
<gene>
    <name evidence="7" type="ORF">Dacsa_2775</name>
</gene>
<organism evidence="7 8">
    <name type="scientific">Dactylococcopsis salina (strain PCC 8305)</name>
    <name type="common">Myxobactron salinum</name>
    <dbReference type="NCBI Taxonomy" id="13035"/>
    <lineage>
        <taxon>Bacteria</taxon>
        <taxon>Bacillati</taxon>
        <taxon>Cyanobacteriota</taxon>
        <taxon>Cyanophyceae</taxon>
        <taxon>Nodosilineales</taxon>
        <taxon>Cymatolegaceae</taxon>
        <taxon>Dactylococcopsis</taxon>
    </lineage>
</organism>
<accession>K9YYG2</accession>
<dbReference type="PANTHER" id="PTHR46630">
    <property type="entry name" value="TETRATRICOPEPTIDE REPEAT PROTEIN 29"/>
    <property type="match status" value="1"/>
</dbReference>